<protein>
    <submittedName>
        <fullName evidence="2">Uncharacterized protein</fullName>
    </submittedName>
</protein>
<evidence type="ECO:0000313" key="3">
    <source>
        <dbReference type="Proteomes" id="UP000015106"/>
    </source>
</evidence>
<dbReference type="EnsemblPlants" id="TuG1812G0100000737.01.T01">
    <property type="protein sequence ID" value="TuG1812G0100000737.01.T01.cds346334"/>
    <property type="gene ID" value="TuG1812G0100000737.01"/>
</dbReference>
<name>A0A8R7JVV8_TRIUA</name>
<gene>
    <name evidence="2" type="primary">LOC125545491</name>
</gene>
<accession>A0A8R7JVV8</accession>
<dbReference type="Gramene" id="TuG1812G0100000737.01.T01">
    <property type="protein sequence ID" value="TuG1812G0100000737.01.T01.cds346334"/>
    <property type="gene ID" value="TuG1812G0100000737.01"/>
</dbReference>
<reference evidence="2" key="3">
    <citation type="submission" date="2022-06" db="UniProtKB">
        <authorList>
            <consortium name="EnsemblPlants"/>
        </authorList>
    </citation>
    <scope>IDENTIFICATION</scope>
</reference>
<evidence type="ECO:0000256" key="1">
    <source>
        <dbReference type="SAM" id="MobiDB-lite"/>
    </source>
</evidence>
<organism evidence="2 3">
    <name type="scientific">Triticum urartu</name>
    <name type="common">Red wild einkorn</name>
    <name type="synonym">Crithodium urartu</name>
    <dbReference type="NCBI Taxonomy" id="4572"/>
    <lineage>
        <taxon>Eukaryota</taxon>
        <taxon>Viridiplantae</taxon>
        <taxon>Streptophyta</taxon>
        <taxon>Embryophyta</taxon>
        <taxon>Tracheophyta</taxon>
        <taxon>Spermatophyta</taxon>
        <taxon>Magnoliopsida</taxon>
        <taxon>Liliopsida</taxon>
        <taxon>Poales</taxon>
        <taxon>Poaceae</taxon>
        <taxon>BOP clade</taxon>
        <taxon>Pooideae</taxon>
        <taxon>Triticodae</taxon>
        <taxon>Triticeae</taxon>
        <taxon>Triticinae</taxon>
        <taxon>Triticum</taxon>
    </lineage>
</organism>
<keyword evidence="3" id="KW-1185">Reference proteome</keyword>
<reference evidence="2" key="2">
    <citation type="submission" date="2018-03" db="EMBL/GenBank/DDBJ databases">
        <title>The Triticum urartu genome reveals the dynamic nature of wheat genome evolution.</title>
        <authorList>
            <person name="Ling H."/>
            <person name="Ma B."/>
            <person name="Shi X."/>
            <person name="Liu H."/>
            <person name="Dong L."/>
            <person name="Sun H."/>
            <person name="Cao Y."/>
            <person name="Gao Q."/>
            <person name="Zheng S."/>
            <person name="Li Y."/>
            <person name="Yu Y."/>
            <person name="Du H."/>
            <person name="Qi M."/>
            <person name="Li Y."/>
            <person name="Yu H."/>
            <person name="Cui Y."/>
            <person name="Wang N."/>
            <person name="Chen C."/>
            <person name="Wu H."/>
            <person name="Zhao Y."/>
            <person name="Zhang J."/>
            <person name="Li Y."/>
            <person name="Zhou W."/>
            <person name="Zhang B."/>
            <person name="Hu W."/>
            <person name="Eijk M."/>
            <person name="Tang J."/>
            <person name="Witsenboer H."/>
            <person name="Zhao S."/>
            <person name="Li Z."/>
            <person name="Zhang A."/>
            <person name="Wang D."/>
            <person name="Liang C."/>
        </authorList>
    </citation>
    <scope>NUCLEOTIDE SEQUENCE [LARGE SCALE GENOMIC DNA]</scope>
    <source>
        <strain evidence="2">cv. G1812</strain>
    </source>
</reference>
<sequence length="252" mass="27807">MMVLWVFSTNTEFKICKRERSCRCDNCGTSASMEGSLLRRRSRSRLLGGRLLGLRHGLLARAEGGEDGDGGHLEAPEEVLVGLHPGGHGLELREVVGAVEAALVDGAGEVVELEAPLLLEVAVGAERRRDLVGAHEEPGVHAAGAGAERLPARALDRRREVRVLGDQQPRRGGERGADAAELRHREAVAPDAREELAPVQLAPERLLARPLHRQPDRRQRNPGGAAHGRHSRRWRWRRRRRGFWGAALRLTF</sequence>
<feature type="region of interest" description="Disordered" evidence="1">
    <location>
        <begin position="163"/>
        <end position="183"/>
    </location>
</feature>
<dbReference type="Proteomes" id="UP000015106">
    <property type="component" value="Chromosome 1"/>
</dbReference>
<dbReference type="AlphaFoldDB" id="A0A8R7JVV8"/>
<proteinExistence type="predicted"/>
<evidence type="ECO:0000313" key="2">
    <source>
        <dbReference type="EnsemblPlants" id="TuG1812G0100000737.01.T01.cds346334"/>
    </source>
</evidence>
<feature type="region of interest" description="Disordered" evidence="1">
    <location>
        <begin position="203"/>
        <end position="232"/>
    </location>
</feature>
<reference evidence="3" key="1">
    <citation type="journal article" date="2013" name="Nature">
        <title>Draft genome of the wheat A-genome progenitor Triticum urartu.</title>
        <authorList>
            <person name="Ling H.Q."/>
            <person name="Zhao S."/>
            <person name="Liu D."/>
            <person name="Wang J."/>
            <person name="Sun H."/>
            <person name="Zhang C."/>
            <person name="Fan H."/>
            <person name="Li D."/>
            <person name="Dong L."/>
            <person name="Tao Y."/>
            <person name="Gao C."/>
            <person name="Wu H."/>
            <person name="Li Y."/>
            <person name="Cui Y."/>
            <person name="Guo X."/>
            <person name="Zheng S."/>
            <person name="Wang B."/>
            <person name="Yu K."/>
            <person name="Liang Q."/>
            <person name="Yang W."/>
            <person name="Lou X."/>
            <person name="Chen J."/>
            <person name="Feng M."/>
            <person name="Jian J."/>
            <person name="Zhang X."/>
            <person name="Luo G."/>
            <person name="Jiang Y."/>
            <person name="Liu J."/>
            <person name="Wang Z."/>
            <person name="Sha Y."/>
            <person name="Zhang B."/>
            <person name="Wu H."/>
            <person name="Tang D."/>
            <person name="Shen Q."/>
            <person name="Xue P."/>
            <person name="Zou S."/>
            <person name="Wang X."/>
            <person name="Liu X."/>
            <person name="Wang F."/>
            <person name="Yang Y."/>
            <person name="An X."/>
            <person name="Dong Z."/>
            <person name="Zhang K."/>
            <person name="Zhang X."/>
            <person name="Luo M.C."/>
            <person name="Dvorak J."/>
            <person name="Tong Y."/>
            <person name="Wang J."/>
            <person name="Yang H."/>
            <person name="Li Z."/>
            <person name="Wang D."/>
            <person name="Zhang A."/>
            <person name="Wang J."/>
        </authorList>
    </citation>
    <scope>NUCLEOTIDE SEQUENCE</scope>
    <source>
        <strain evidence="3">cv. G1812</strain>
    </source>
</reference>